<feature type="binding site" evidence="3">
    <location>
        <position position="65"/>
    </location>
    <ligand>
        <name>substrate</name>
    </ligand>
</feature>
<dbReference type="PANTHER" id="PTHR48100">
    <property type="entry name" value="BROAD-SPECIFICITY PHOSPHATASE YOR283W-RELATED"/>
    <property type="match status" value="1"/>
</dbReference>
<keyword evidence="1" id="KW-0324">Glycolysis</keyword>
<keyword evidence="5" id="KW-1185">Reference proteome</keyword>
<protein>
    <recommendedName>
        <fullName evidence="6">Phosphoglycerate mutase</fullName>
    </recommendedName>
</protein>
<evidence type="ECO:0000256" key="1">
    <source>
        <dbReference type="ARBA" id="ARBA00023152"/>
    </source>
</evidence>
<dbReference type="Proteomes" id="UP000322530">
    <property type="component" value="Unassembled WGS sequence"/>
</dbReference>
<dbReference type="GO" id="GO:0016791">
    <property type="term" value="F:phosphatase activity"/>
    <property type="evidence" value="ECO:0007669"/>
    <property type="project" value="TreeGrafter"/>
</dbReference>
<dbReference type="GO" id="GO:0005737">
    <property type="term" value="C:cytoplasm"/>
    <property type="evidence" value="ECO:0007669"/>
    <property type="project" value="TreeGrafter"/>
</dbReference>
<name>A0A5A5THY8_9CHLR</name>
<evidence type="ECO:0000313" key="5">
    <source>
        <dbReference type="Proteomes" id="UP000322530"/>
    </source>
</evidence>
<accession>A0A5A5THY8</accession>
<dbReference type="AlphaFoldDB" id="A0A5A5THY8"/>
<keyword evidence="2" id="KW-0413">Isomerase</keyword>
<evidence type="ECO:0000256" key="3">
    <source>
        <dbReference type="PIRSR" id="PIRSR613078-2"/>
    </source>
</evidence>
<comment type="caution">
    <text evidence="4">The sequence shown here is derived from an EMBL/GenBank/DDBJ whole genome shotgun (WGS) entry which is preliminary data.</text>
</comment>
<gene>
    <name evidence="4" type="ORF">KDI_45610</name>
</gene>
<dbReference type="InterPro" id="IPR013078">
    <property type="entry name" value="His_Pase_superF_clade-1"/>
</dbReference>
<proteinExistence type="predicted"/>
<sequence length="234" mass="26512">MKQEYKNTIYLIRHGENPANLTHEFSYQHVDYSLTSKGALQAAQTAEFLRERYPIDSVYSSPLKRAQETAQPIATAFHLPITIIEAFREINIGILEDEPPSDKNWQLHNRIVQDWVEDKKDSAFPGGEDYHSLLRRMRTGLHAATEGKQDQHIVIVGHGGIFTRTIQDICPEIDLKMLYSTENYNCSFSEIELITTPDTVRGTVKVWASHAHLYGEAANVVPGTVLRTAEAAKY</sequence>
<organism evidence="4 5">
    <name type="scientific">Dictyobacter arantiisoli</name>
    <dbReference type="NCBI Taxonomy" id="2014874"/>
    <lineage>
        <taxon>Bacteria</taxon>
        <taxon>Bacillati</taxon>
        <taxon>Chloroflexota</taxon>
        <taxon>Ktedonobacteria</taxon>
        <taxon>Ktedonobacterales</taxon>
        <taxon>Dictyobacteraceae</taxon>
        <taxon>Dictyobacter</taxon>
    </lineage>
</organism>
<dbReference type="EMBL" id="BIXY01000090">
    <property type="protein sequence ID" value="GCF10997.1"/>
    <property type="molecule type" value="Genomic_DNA"/>
</dbReference>
<evidence type="ECO:0008006" key="6">
    <source>
        <dbReference type="Google" id="ProtNLM"/>
    </source>
</evidence>
<dbReference type="InterPro" id="IPR001345">
    <property type="entry name" value="PG/BPGM_mutase_AS"/>
</dbReference>
<dbReference type="Gene3D" id="3.40.50.1240">
    <property type="entry name" value="Phosphoglycerate mutase-like"/>
    <property type="match status" value="1"/>
</dbReference>
<dbReference type="Pfam" id="PF00300">
    <property type="entry name" value="His_Phos_1"/>
    <property type="match status" value="1"/>
</dbReference>
<dbReference type="SMART" id="SM00855">
    <property type="entry name" value="PGAM"/>
    <property type="match status" value="1"/>
</dbReference>
<evidence type="ECO:0000256" key="2">
    <source>
        <dbReference type="ARBA" id="ARBA00023235"/>
    </source>
</evidence>
<evidence type="ECO:0000313" key="4">
    <source>
        <dbReference type="EMBL" id="GCF10997.1"/>
    </source>
</evidence>
<reference evidence="4 5" key="1">
    <citation type="submission" date="2019-01" db="EMBL/GenBank/DDBJ databases">
        <title>Draft genome sequence of Dictyobacter sp. Uno17.</title>
        <authorList>
            <person name="Wang C.M."/>
            <person name="Zheng Y."/>
            <person name="Sakai Y."/>
            <person name="Abe K."/>
            <person name="Yokota A."/>
            <person name="Yabe S."/>
        </authorList>
    </citation>
    <scope>NUCLEOTIDE SEQUENCE [LARGE SCALE GENOMIC DNA]</scope>
    <source>
        <strain evidence="4 5">Uno17</strain>
    </source>
</reference>
<feature type="binding site" evidence="3">
    <location>
        <begin position="13"/>
        <end position="20"/>
    </location>
    <ligand>
        <name>substrate</name>
    </ligand>
</feature>
<dbReference type="InterPro" id="IPR050275">
    <property type="entry name" value="PGM_Phosphatase"/>
</dbReference>
<dbReference type="OrthoDB" id="9781415at2"/>
<dbReference type="SUPFAM" id="SSF53254">
    <property type="entry name" value="Phosphoglycerate mutase-like"/>
    <property type="match status" value="1"/>
</dbReference>
<dbReference type="PANTHER" id="PTHR48100:SF1">
    <property type="entry name" value="HISTIDINE PHOSPHATASE FAMILY PROTEIN-RELATED"/>
    <property type="match status" value="1"/>
</dbReference>
<dbReference type="RefSeq" id="WP_149403851.1">
    <property type="nucleotide sequence ID" value="NZ_BIXY01000090.1"/>
</dbReference>
<dbReference type="PROSITE" id="PS00175">
    <property type="entry name" value="PG_MUTASE"/>
    <property type="match status" value="1"/>
</dbReference>
<dbReference type="CDD" id="cd07067">
    <property type="entry name" value="HP_PGM_like"/>
    <property type="match status" value="1"/>
</dbReference>
<dbReference type="InterPro" id="IPR029033">
    <property type="entry name" value="His_PPase_superfam"/>
</dbReference>